<accession>A0A167HXK1</accession>
<feature type="repeat" description="WD" evidence="9">
    <location>
        <begin position="634"/>
        <end position="665"/>
    </location>
</feature>
<name>A0A167HXK1_CALVF</name>
<keyword evidence="5 10" id="KW-0175">Coiled coil</keyword>
<dbReference type="PROSITE" id="PS50082">
    <property type="entry name" value="WD_REPEATS_2"/>
    <property type="match status" value="6"/>
</dbReference>
<dbReference type="PANTHER" id="PTHR19855:SF28">
    <property type="entry name" value="CCR4-ASSOCIATED FACTOR 4"/>
    <property type="match status" value="1"/>
</dbReference>
<evidence type="ECO:0000256" key="2">
    <source>
        <dbReference type="ARBA" id="ARBA00022574"/>
    </source>
</evidence>
<dbReference type="EMBL" id="KV417314">
    <property type="protein sequence ID" value="KZO92084.1"/>
    <property type="molecule type" value="Genomic_DNA"/>
</dbReference>
<feature type="repeat" description="WD" evidence="9">
    <location>
        <begin position="321"/>
        <end position="362"/>
    </location>
</feature>
<dbReference type="InterPro" id="IPR036322">
    <property type="entry name" value="WD40_repeat_dom_sf"/>
</dbReference>
<feature type="compositionally biased region" description="Basic residues" evidence="11">
    <location>
        <begin position="190"/>
        <end position="199"/>
    </location>
</feature>
<evidence type="ECO:0000256" key="5">
    <source>
        <dbReference type="ARBA" id="ARBA00023054"/>
    </source>
</evidence>
<keyword evidence="7" id="KW-0472">Membrane</keyword>
<feature type="repeat" description="WD" evidence="9">
    <location>
        <begin position="554"/>
        <end position="593"/>
    </location>
</feature>
<dbReference type="AlphaFoldDB" id="A0A167HXK1"/>
<dbReference type="InterPro" id="IPR015943">
    <property type="entry name" value="WD40/YVTN_repeat-like_dom_sf"/>
</dbReference>
<dbReference type="Gene3D" id="2.130.10.10">
    <property type="entry name" value="YVTN repeat-like/Quinoprotein amine dehydrogenase"/>
    <property type="match status" value="2"/>
</dbReference>
<protein>
    <submittedName>
        <fullName evidence="12">WD40 repeat-like protein</fullName>
    </submittedName>
</protein>
<dbReference type="Gene3D" id="6.10.280.220">
    <property type="match status" value="1"/>
</dbReference>
<dbReference type="CDD" id="cd00200">
    <property type="entry name" value="WD40"/>
    <property type="match status" value="1"/>
</dbReference>
<dbReference type="PANTHER" id="PTHR19855">
    <property type="entry name" value="WD40 REPEAT PROTEIN 12, 37"/>
    <property type="match status" value="1"/>
</dbReference>
<keyword evidence="4" id="KW-1000">Mitochondrion outer membrane</keyword>
<keyword evidence="3" id="KW-0677">Repeat</keyword>
<dbReference type="Pfam" id="PF00400">
    <property type="entry name" value="WD40"/>
    <property type="match status" value="4"/>
</dbReference>
<evidence type="ECO:0000256" key="10">
    <source>
        <dbReference type="SAM" id="Coils"/>
    </source>
</evidence>
<dbReference type="InterPro" id="IPR020472">
    <property type="entry name" value="WD40_PAC1"/>
</dbReference>
<evidence type="ECO:0000256" key="6">
    <source>
        <dbReference type="ARBA" id="ARBA00023128"/>
    </source>
</evidence>
<keyword evidence="2 9" id="KW-0853">WD repeat</keyword>
<gene>
    <name evidence="12" type="ORF">CALVIDRAFT_318431</name>
</gene>
<feature type="region of interest" description="Disordered" evidence="11">
    <location>
        <begin position="284"/>
        <end position="312"/>
    </location>
</feature>
<feature type="region of interest" description="Disordered" evidence="11">
    <location>
        <begin position="170"/>
        <end position="211"/>
    </location>
</feature>
<dbReference type="OrthoDB" id="496at2759"/>
<evidence type="ECO:0000256" key="4">
    <source>
        <dbReference type="ARBA" id="ARBA00022787"/>
    </source>
</evidence>
<organism evidence="12 13">
    <name type="scientific">Calocera viscosa (strain TUFC12733)</name>
    <dbReference type="NCBI Taxonomy" id="1330018"/>
    <lineage>
        <taxon>Eukaryota</taxon>
        <taxon>Fungi</taxon>
        <taxon>Dikarya</taxon>
        <taxon>Basidiomycota</taxon>
        <taxon>Agaricomycotina</taxon>
        <taxon>Dacrymycetes</taxon>
        <taxon>Dacrymycetales</taxon>
        <taxon>Dacrymycetaceae</taxon>
        <taxon>Calocera</taxon>
    </lineage>
</organism>
<comment type="subcellular location">
    <subcellularLocation>
        <location evidence="1">Mitochondrion outer membrane</location>
        <topology evidence="1">Peripheral membrane protein</topology>
        <orientation evidence="1">Cytoplasmic side</orientation>
    </subcellularLocation>
</comment>
<keyword evidence="13" id="KW-1185">Reference proteome</keyword>
<reference evidence="12 13" key="1">
    <citation type="journal article" date="2016" name="Mol. Biol. Evol.">
        <title>Comparative Genomics of Early-Diverging Mushroom-Forming Fungi Provides Insights into the Origins of Lignocellulose Decay Capabilities.</title>
        <authorList>
            <person name="Nagy L.G."/>
            <person name="Riley R."/>
            <person name="Tritt A."/>
            <person name="Adam C."/>
            <person name="Daum C."/>
            <person name="Floudas D."/>
            <person name="Sun H."/>
            <person name="Yadav J.S."/>
            <person name="Pangilinan J."/>
            <person name="Larsson K.H."/>
            <person name="Matsuura K."/>
            <person name="Barry K."/>
            <person name="Labutti K."/>
            <person name="Kuo R."/>
            <person name="Ohm R.A."/>
            <person name="Bhattacharya S.S."/>
            <person name="Shirouzu T."/>
            <person name="Yoshinaga Y."/>
            <person name="Martin F.M."/>
            <person name="Grigoriev I.V."/>
            <person name="Hibbett D.S."/>
        </authorList>
    </citation>
    <scope>NUCLEOTIDE SEQUENCE [LARGE SCALE GENOMIC DNA]</scope>
    <source>
        <strain evidence="12 13">TUFC12733</strain>
    </source>
</reference>
<dbReference type="InterPro" id="IPR001680">
    <property type="entry name" value="WD40_rpt"/>
</dbReference>
<evidence type="ECO:0000256" key="11">
    <source>
        <dbReference type="SAM" id="MobiDB-lite"/>
    </source>
</evidence>
<dbReference type="PROSITE" id="PS00678">
    <property type="entry name" value="WD_REPEATS_1"/>
    <property type="match status" value="3"/>
</dbReference>
<dbReference type="PRINTS" id="PR00320">
    <property type="entry name" value="GPROTEINBRPT"/>
</dbReference>
<feature type="repeat" description="WD" evidence="9">
    <location>
        <begin position="531"/>
        <end position="553"/>
    </location>
</feature>
<evidence type="ECO:0000313" key="13">
    <source>
        <dbReference type="Proteomes" id="UP000076738"/>
    </source>
</evidence>
<feature type="repeat" description="WD" evidence="9">
    <location>
        <begin position="363"/>
        <end position="395"/>
    </location>
</feature>
<evidence type="ECO:0000256" key="3">
    <source>
        <dbReference type="ARBA" id="ARBA00022737"/>
    </source>
</evidence>
<evidence type="ECO:0000256" key="8">
    <source>
        <dbReference type="ARBA" id="ARBA00038415"/>
    </source>
</evidence>
<dbReference type="SMART" id="SM00320">
    <property type="entry name" value="WD40"/>
    <property type="match status" value="7"/>
</dbReference>
<dbReference type="Proteomes" id="UP000076738">
    <property type="component" value="Unassembled WGS sequence"/>
</dbReference>
<feature type="coiled-coil region" evidence="10">
    <location>
        <begin position="240"/>
        <end position="281"/>
    </location>
</feature>
<sequence>MAPREKNRELREALEPIAELGGVPSASGGPSHLAALSKTIMTPFGGSRSDSTRILKDLAPVIMTPRMIKGVATASSSSGPKPLAPRAADFAALGRAPMRITLHPRRITSTDMQILEATPELLHAEVPEPQGIAHDVSLIRGFKATIPSAERGKARRRKVRMSEGRAGLLRHGIGERGLLTETSIEEPGKSPRKGKGRAQRRQEREQGHVLGREELARQVGEIRMDKENLHVRKTLVNSEIDEITQKIKALDAIRDQLHQDLLKLQEEELELDDELDGVQEQLAEREAAKPEVPSPAARRKKGPAFLPSEHDDLPPGVAFMTLSHSSPITALDFTEPYGTLVSADREGGVRVWDLLEGEEVGRLRGHKGAVKAIQVEGDVCITGGEDGAVRVWDLRRVEEGEPTEEGVVVNGDVEHQEGEGELPQGPLLHVLEGHSKAVTALCFEDTSLVTGASDKTLRQWDLNTGQCILTMDILWAISHPPISTPITPSLEGLSPSGLLAAASGSFSWPIPSTGEMWTDYVGGVQAWGYALVSGSGDGGVRLWDMRTGQPHRTLLGHTAPVTCVQFDELNILSGSLDKTVRIWDLRMGRTADLITYDGPVTSLQFDSRKVVTCASENGVKIWNRTSRQLSTLSINGHTQPATKLRYIDRYMVSGGADGVVKTWAL</sequence>
<dbReference type="SUPFAM" id="SSF50978">
    <property type="entry name" value="WD40 repeat-like"/>
    <property type="match status" value="1"/>
</dbReference>
<evidence type="ECO:0000313" key="12">
    <source>
        <dbReference type="EMBL" id="KZO92084.1"/>
    </source>
</evidence>
<feature type="compositionally biased region" description="Basic and acidic residues" evidence="11">
    <location>
        <begin position="200"/>
        <end position="211"/>
    </location>
</feature>
<evidence type="ECO:0000256" key="7">
    <source>
        <dbReference type="ARBA" id="ARBA00023136"/>
    </source>
</evidence>
<comment type="similarity">
    <text evidence="8">Belongs to the WD repeat MDV1/CAF4 family.</text>
</comment>
<evidence type="ECO:0000256" key="1">
    <source>
        <dbReference type="ARBA" id="ARBA00004570"/>
    </source>
</evidence>
<dbReference type="InterPro" id="IPR019775">
    <property type="entry name" value="WD40_repeat_CS"/>
</dbReference>
<keyword evidence="6" id="KW-0496">Mitochondrion</keyword>
<dbReference type="PROSITE" id="PS50294">
    <property type="entry name" value="WD_REPEATS_REGION"/>
    <property type="match status" value="5"/>
</dbReference>
<proteinExistence type="inferred from homology"/>
<dbReference type="STRING" id="1330018.A0A167HXK1"/>
<feature type="repeat" description="WD" evidence="9">
    <location>
        <begin position="431"/>
        <end position="470"/>
    </location>
</feature>
<evidence type="ECO:0000256" key="9">
    <source>
        <dbReference type="PROSITE-ProRule" id="PRU00221"/>
    </source>
</evidence>